<proteinExistence type="predicted"/>
<keyword evidence="2" id="KW-1185">Reference proteome</keyword>
<protein>
    <submittedName>
        <fullName evidence="1">DUF4902 domain-containing protein</fullName>
    </submittedName>
</protein>
<dbReference type="Proteomes" id="UP001064933">
    <property type="component" value="Chromosome"/>
</dbReference>
<organism evidence="1 2">
    <name type="scientific">Roseateles amylovorans</name>
    <dbReference type="NCBI Taxonomy" id="2978473"/>
    <lineage>
        <taxon>Bacteria</taxon>
        <taxon>Pseudomonadati</taxon>
        <taxon>Pseudomonadota</taxon>
        <taxon>Betaproteobacteria</taxon>
        <taxon>Burkholderiales</taxon>
        <taxon>Sphaerotilaceae</taxon>
        <taxon>Roseateles</taxon>
    </lineage>
</organism>
<name>A0ABY6B1S0_9BURK</name>
<sequence>MKETDASAPFDFYVRLHEAALSRMAWVHLESGLDLLDEQDDRPCNRLVEGAQLGSEIRGYTEWISESLPVVSFGWDWSMTLTGTLQLNRHSIRTNLMLLDECGRDLGRLASVQGVMRLIDQREWQAAVLSAMHQMTGRCRVPVWPM</sequence>
<dbReference type="Pfam" id="PF16245">
    <property type="entry name" value="DUF4902"/>
    <property type="match status" value="1"/>
</dbReference>
<evidence type="ECO:0000313" key="2">
    <source>
        <dbReference type="Proteomes" id="UP001064933"/>
    </source>
</evidence>
<reference evidence="1" key="1">
    <citation type="submission" date="2022-10" db="EMBL/GenBank/DDBJ databases">
        <title>Characterization and whole genome sequencing of a new Roseateles species, isolated from fresh water.</title>
        <authorList>
            <person name="Guliayeva D.Y."/>
            <person name="Akhremchuk A.E."/>
            <person name="Sikolenko M.A."/>
            <person name="Valentovich L.N."/>
            <person name="Sidarenka A.V."/>
        </authorList>
    </citation>
    <scope>NUCLEOTIDE SEQUENCE</scope>
    <source>
        <strain evidence="1">BIM B-1768</strain>
    </source>
</reference>
<dbReference type="RefSeq" id="WP_261757213.1">
    <property type="nucleotide sequence ID" value="NZ_CP104562.2"/>
</dbReference>
<evidence type="ECO:0000313" key="1">
    <source>
        <dbReference type="EMBL" id="UXH77463.1"/>
    </source>
</evidence>
<accession>A0ABY6B1S0</accession>
<gene>
    <name evidence="1" type="ORF">N4261_21085</name>
</gene>
<dbReference type="EMBL" id="CP104562">
    <property type="protein sequence ID" value="UXH77463.1"/>
    <property type="molecule type" value="Genomic_DNA"/>
</dbReference>
<dbReference type="Gene3D" id="3.10.450.610">
    <property type="match status" value="1"/>
</dbReference>
<dbReference type="InterPro" id="IPR032598">
    <property type="entry name" value="RsaM-like"/>
</dbReference>